<dbReference type="OrthoDB" id="3246730at2759"/>
<dbReference type="GeneID" id="64590059"/>
<organism evidence="1 4">
    <name type="scientific">Suillus plorans</name>
    <dbReference type="NCBI Taxonomy" id="116603"/>
    <lineage>
        <taxon>Eukaryota</taxon>
        <taxon>Fungi</taxon>
        <taxon>Dikarya</taxon>
        <taxon>Basidiomycota</taxon>
        <taxon>Agaricomycotina</taxon>
        <taxon>Agaricomycetes</taxon>
        <taxon>Agaricomycetidae</taxon>
        <taxon>Boletales</taxon>
        <taxon>Suillineae</taxon>
        <taxon>Suillaceae</taxon>
        <taxon>Suillus</taxon>
    </lineage>
</organism>
<evidence type="ECO:0000313" key="1">
    <source>
        <dbReference type="EMBL" id="KAG1785810.1"/>
    </source>
</evidence>
<dbReference type="EMBL" id="JABBWE010000014">
    <property type="protein sequence ID" value="KAG1798142.1"/>
    <property type="molecule type" value="Genomic_DNA"/>
</dbReference>
<accession>A0A9P7ACV3</accession>
<dbReference type="RefSeq" id="XP_041153293.1">
    <property type="nucleotide sequence ID" value="XM_041296295.1"/>
</dbReference>
<keyword evidence="4" id="KW-1185">Reference proteome</keyword>
<evidence type="ECO:0000313" key="4">
    <source>
        <dbReference type="Proteomes" id="UP000719766"/>
    </source>
</evidence>
<evidence type="ECO:0000313" key="3">
    <source>
        <dbReference type="EMBL" id="KAG1798142.1"/>
    </source>
</evidence>
<reference evidence="1" key="1">
    <citation type="journal article" date="2020" name="New Phytol.">
        <title>Comparative genomics reveals dynamic genome evolution in host specialist ectomycorrhizal fungi.</title>
        <authorList>
            <person name="Lofgren L.A."/>
            <person name="Nguyen N.H."/>
            <person name="Vilgalys R."/>
            <person name="Ruytinx J."/>
            <person name="Liao H.L."/>
            <person name="Branco S."/>
            <person name="Kuo A."/>
            <person name="LaButti K."/>
            <person name="Lipzen A."/>
            <person name="Andreopoulos W."/>
            <person name="Pangilinan J."/>
            <person name="Riley R."/>
            <person name="Hundley H."/>
            <person name="Na H."/>
            <person name="Barry K."/>
            <person name="Grigoriev I.V."/>
            <person name="Stajich J.E."/>
            <person name="Kennedy P.G."/>
        </authorList>
    </citation>
    <scope>NUCLEOTIDE SEQUENCE</scope>
    <source>
        <strain evidence="1">S12</strain>
    </source>
</reference>
<gene>
    <name evidence="1" type="ORF">HD556DRAFT_1196901</name>
    <name evidence="3" type="ORF">HD556DRAFT_1200545</name>
    <name evidence="2" type="ORF">HD556DRAFT_1208978</name>
</gene>
<feature type="non-terminal residue" evidence="1">
    <location>
        <position position="124"/>
    </location>
</feature>
<dbReference type="Proteomes" id="UP000719766">
    <property type="component" value="Unassembled WGS sequence"/>
</dbReference>
<name>A0A9P7ACV3_9AGAM</name>
<protein>
    <submittedName>
        <fullName evidence="1">Uncharacterized protein</fullName>
    </submittedName>
</protein>
<evidence type="ECO:0000313" key="2">
    <source>
        <dbReference type="EMBL" id="KAG1794922.1"/>
    </source>
</evidence>
<proteinExistence type="predicted"/>
<feature type="non-terminal residue" evidence="1">
    <location>
        <position position="1"/>
    </location>
</feature>
<dbReference type="AlphaFoldDB" id="A0A9P7ACV3"/>
<comment type="caution">
    <text evidence="1">The sequence shown here is derived from an EMBL/GenBank/DDBJ whole genome shotgun (WGS) entry which is preliminary data.</text>
</comment>
<dbReference type="EMBL" id="JABBWE010000103">
    <property type="protein sequence ID" value="KAG1785810.1"/>
    <property type="molecule type" value="Genomic_DNA"/>
</dbReference>
<dbReference type="EMBL" id="JABBWE010000024">
    <property type="protein sequence ID" value="KAG1794922.1"/>
    <property type="molecule type" value="Genomic_DNA"/>
</dbReference>
<sequence>LTADEKRALEALREQDDFDFETHDDPGMNVLDGSEPVDISHAGGEFHELTRELLGDFYNMTRRRTEAFDRQMPALTKAYLDWHLSISNAASGDCGFFAHHKNTSQARENTAEGSIQIKVVDVFC</sequence>